<protein>
    <submittedName>
        <fullName evidence="1">Protein MEI2-like 2 isoform X2</fullName>
    </submittedName>
</protein>
<organism evidence="1">
    <name type="scientific">Rhizophora mucronata</name>
    <name type="common">Asiatic mangrove</name>
    <dbReference type="NCBI Taxonomy" id="61149"/>
    <lineage>
        <taxon>Eukaryota</taxon>
        <taxon>Viridiplantae</taxon>
        <taxon>Streptophyta</taxon>
        <taxon>Embryophyta</taxon>
        <taxon>Tracheophyta</taxon>
        <taxon>Spermatophyta</taxon>
        <taxon>Magnoliopsida</taxon>
        <taxon>eudicotyledons</taxon>
        <taxon>Gunneridae</taxon>
        <taxon>Pentapetalae</taxon>
        <taxon>rosids</taxon>
        <taxon>fabids</taxon>
        <taxon>Malpighiales</taxon>
        <taxon>Rhizophoraceae</taxon>
        <taxon>Rhizophora</taxon>
    </lineage>
</organism>
<dbReference type="EMBL" id="GGEC01036488">
    <property type="protein sequence ID" value="MBX16972.1"/>
    <property type="molecule type" value="Transcribed_RNA"/>
</dbReference>
<dbReference type="AlphaFoldDB" id="A0A2P2LG60"/>
<proteinExistence type="predicted"/>
<reference evidence="1" key="1">
    <citation type="submission" date="2018-02" db="EMBL/GenBank/DDBJ databases">
        <title>Rhizophora mucronata_Transcriptome.</title>
        <authorList>
            <person name="Meera S.P."/>
            <person name="Sreeshan A."/>
            <person name="Augustine A."/>
        </authorList>
    </citation>
    <scope>NUCLEOTIDE SEQUENCE</scope>
    <source>
        <tissue evidence="1">Leaf</tissue>
    </source>
</reference>
<name>A0A2P2LG60_RHIMU</name>
<accession>A0A2P2LG60</accession>
<evidence type="ECO:0000313" key="1">
    <source>
        <dbReference type="EMBL" id="MBX16972.1"/>
    </source>
</evidence>
<sequence>MPARSSSSSPGSKFPIVFVSTSSNGSLALFSESSLIESGDTSSANLPHCSRLLKLNFSC</sequence>